<organism evidence="2 3">
    <name type="scientific">Haloferax litoreum</name>
    <dbReference type="NCBI Taxonomy" id="2666140"/>
    <lineage>
        <taxon>Archaea</taxon>
        <taxon>Methanobacteriati</taxon>
        <taxon>Methanobacteriota</taxon>
        <taxon>Stenosarchaea group</taxon>
        <taxon>Halobacteria</taxon>
        <taxon>Halobacteriales</taxon>
        <taxon>Haloferacaceae</taxon>
        <taxon>Haloferax</taxon>
    </lineage>
</organism>
<gene>
    <name evidence="2" type="ORF">GJR96_07315</name>
</gene>
<dbReference type="InterPro" id="IPR050256">
    <property type="entry name" value="Glycosyltransferase_2"/>
</dbReference>
<dbReference type="GO" id="GO:0016740">
    <property type="term" value="F:transferase activity"/>
    <property type="evidence" value="ECO:0007669"/>
    <property type="project" value="UniProtKB-KW"/>
</dbReference>
<keyword evidence="2" id="KW-0808">Transferase</keyword>
<proteinExistence type="predicted"/>
<dbReference type="InterPro" id="IPR001173">
    <property type="entry name" value="Glyco_trans_2-like"/>
</dbReference>
<accession>A0A6A8GEE2</accession>
<name>A0A6A8GEE2_9EURY</name>
<comment type="caution">
    <text evidence="2">The sequence shown here is derived from an EMBL/GenBank/DDBJ whole genome shotgun (WGS) entry which is preliminary data.</text>
</comment>
<keyword evidence="3" id="KW-1185">Reference proteome</keyword>
<dbReference type="Pfam" id="PF00535">
    <property type="entry name" value="Glycos_transf_2"/>
    <property type="match status" value="1"/>
</dbReference>
<dbReference type="AlphaFoldDB" id="A0A6A8GEE2"/>
<dbReference type="PANTHER" id="PTHR48090">
    <property type="entry name" value="UNDECAPRENYL-PHOSPHATE 4-DEOXY-4-FORMAMIDO-L-ARABINOSE TRANSFERASE-RELATED"/>
    <property type="match status" value="1"/>
</dbReference>
<dbReference type="SUPFAM" id="SSF53448">
    <property type="entry name" value="Nucleotide-diphospho-sugar transferases"/>
    <property type="match status" value="1"/>
</dbReference>
<dbReference type="Gene3D" id="3.90.550.10">
    <property type="entry name" value="Spore Coat Polysaccharide Biosynthesis Protein SpsA, Chain A"/>
    <property type="match status" value="1"/>
</dbReference>
<sequence length="205" mass="22821">MNDTTVIIPAFNEAGRIGQVVAEIPEEYDVLVIDDGSTDATATEARDSGAEVVEQERNRGYIEALKRGFREATTDIVVTYDADGEHRPEQLSRLVSPIREGEFDLVLGARREIPRPSERFLNRLTQLKADVTDSGTGLRALRRDLAVQLRLDTACTCGTFVLEAASHGARIGEVPIRTRSVDKPRGIAWEHITQTCHLFRHIIDK</sequence>
<dbReference type="InterPro" id="IPR029044">
    <property type="entry name" value="Nucleotide-diphossugar_trans"/>
</dbReference>
<evidence type="ECO:0000313" key="3">
    <source>
        <dbReference type="Proteomes" id="UP000439022"/>
    </source>
</evidence>
<dbReference type="Proteomes" id="UP000439022">
    <property type="component" value="Unassembled WGS sequence"/>
</dbReference>
<evidence type="ECO:0000313" key="2">
    <source>
        <dbReference type="EMBL" id="MRX21764.1"/>
    </source>
</evidence>
<reference evidence="2 3" key="1">
    <citation type="submission" date="2019-11" db="EMBL/GenBank/DDBJ databases">
        <title>Whole genome sequence of Haloferax sp. MBLA0076.</title>
        <authorList>
            <person name="Seo M.-J."/>
            <person name="Cho E.-S."/>
        </authorList>
    </citation>
    <scope>NUCLEOTIDE SEQUENCE [LARGE SCALE GENOMIC DNA]</scope>
    <source>
        <strain evidence="2 3">MBLA0076</strain>
    </source>
</reference>
<evidence type="ECO:0000259" key="1">
    <source>
        <dbReference type="Pfam" id="PF00535"/>
    </source>
</evidence>
<dbReference type="CDD" id="cd04179">
    <property type="entry name" value="DPM_DPG-synthase_like"/>
    <property type="match status" value="1"/>
</dbReference>
<dbReference type="EMBL" id="WKJO01000001">
    <property type="protein sequence ID" value="MRX21764.1"/>
    <property type="molecule type" value="Genomic_DNA"/>
</dbReference>
<protein>
    <submittedName>
        <fullName evidence="2">Glycosyltransferase</fullName>
    </submittedName>
</protein>
<dbReference type="PANTHER" id="PTHR48090:SF7">
    <property type="entry name" value="RFBJ PROTEIN"/>
    <property type="match status" value="1"/>
</dbReference>
<feature type="domain" description="Glycosyltransferase 2-like" evidence="1">
    <location>
        <begin position="5"/>
        <end position="121"/>
    </location>
</feature>
<dbReference type="RefSeq" id="WP_151162340.1">
    <property type="nucleotide sequence ID" value="NZ_WKJO01000001.1"/>
</dbReference>